<sequence>MSQQINLFNPRFRKEKRYLTAPALAIVVGVALAGSVALSVAASGRVTVLEEESARLREQLAEAEARKASVLAGLVPRPKDAAVESELERAGLDQRALRGVADILEQNRVGDPRGYSAYFQALARTRVSGLWLTGVEIGGANADIGLRGRALRAELLPGYLNGLAREPALQGKAFEQLEISRPGLAPGGVEARPGEPPRLAPPPMTPADGAAAAAAAPLPPPYVEFTLQARAGGAR</sequence>
<evidence type="ECO:0000256" key="1">
    <source>
        <dbReference type="SAM" id="MobiDB-lite"/>
    </source>
</evidence>
<accession>A0A411WYY7</accession>
<dbReference type="EMBL" id="BMWV01000004">
    <property type="protein sequence ID" value="GGY38664.1"/>
    <property type="molecule type" value="Genomic_DNA"/>
</dbReference>
<dbReference type="OrthoDB" id="5405677at2"/>
<evidence type="ECO:0000256" key="2">
    <source>
        <dbReference type="SAM" id="Phobius"/>
    </source>
</evidence>
<reference evidence="3" key="3">
    <citation type="submission" date="2022-12" db="EMBL/GenBank/DDBJ databases">
        <authorList>
            <person name="Sun Q."/>
            <person name="Kim S."/>
        </authorList>
    </citation>
    <scope>NUCLEOTIDE SEQUENCE</scope>
    <source>
        <strain evidence="3">KCTC 12343</strain>
    </source>
</reference>
<reference evidence="3" key="1">
    <citation type="journal article" date="2014" name="Int. J. Syst. Evol. Microbiol.">
        <title>Complete genome sequence of Corynebacterium casei LMG S-19264T (=DSM 44701T), isolated from a smear-ripened cheese.</title>
        <authorList>
            <consortium name="US DOE Joint Genome Institute (JGI-PGF)"/>
            <person name="Walter F."/>
            <person name="Albersmeier A."/>
            <person name="Kalinowski J."/>
            <person name="Ruckert C."/>
        </authorList>
    </citation>
    <scope>NUCLEOTIDE SEQUENCE</scope>
    <source>
        <strain evidence="3">KCTC 12343</strain>
    </source>
</reference>
<dbReference type="Proteomes" id="UP000628442">
    <property type="component" value="Unassembled WGS sequence"/>
</dbReference>
<feature type="region of interest" description="Disordered" evidence="1">
    <location>
        <begin position="184"/>
        <end position="213"/>
    </location>
</feature>
<keyword evidence="2" id="KW-0812">Transmembrane</keyword>
<evidence type="ECO:0000313" key="4">
    <source>
        <dbReference type="EMBL" id="QBI01908.1"/>
    </source>
</evidence>
<keyword evidence="2" id="KW-1133">Transmembrane helix</keyword>
<dbReference type="RefSeq" id="WP_131146026.1">
    <property type="nucleotide sequence ID" value="NZ_BMWV01000004.1"/>
</dbReference>
<evidence type="ECO:0000313" key="3">
    <source>
        <dbReference type="EMBL" id="GGY38664.1"/>
    </source>
</evidence>
<dbReference type="EMBL" id="CP036401">
    <property type="protein sequence ID" value="QBI01908.1"/>
    <property type="molecule type" value="Genomic_DNA"/>
</dbReference>
<dbReference type="Proteomes" id="UP000292307">
    <property type="component" value="Chromosome"/>
</dbReference>
<keyword evidence="2" id="KW-0472">Membrane</keyword>
<reference evidence="4 5" key="2">
    <citation type="submission" date="2019-02" db="EMBL/GenBank/DDBJ databases">
        <title>Draft Genome Sequences of Six Type Strains of the Genus Massilia.</title>
        <authorList>
            <person name="Miess H."/>
            <person name="Frediansyhah A."/>
            <person name="Gross H."/>
        </authorList>
    </citation>
    <scope>NUCLEOTIDE SEQUENCE [LARGE SCALE GENOMIC DNA]</scope>
    <source>
        <strain evidence="4 5">DSM 17472</strain>
    </source>
</reference>
<evidence type="ECO:0000313" key="6">
    <source>
        <dbReference type="Proteomes" id="UP000628442"/>
    </source>
</evidence>
<gene>
    <name evidence="4" type="ORF">EYF70_14380</name>
    <name evidence="3" type="ORF">GCM10007387_20850</name>
</gene>
<proteinExistence type="predicted"/>
<organism evidence="3 6">
    <name type="scientific">Pseudoduganella albidiflava</name>
    <dbReference type="NCBI Taxonomy" id="321983"/>
    <lineage>
        <taxon>Bacteria</taxon>
        <taxon>Pseudomonadati</taxon>
        <taxon>Pseudomonadota</taxon>
        <taxon>Betaproteobacteria</taxon>
        <taxon>Burkholderiales</taxon>
        <taxon>Oxalobacteraceae</taxon>
        <taxon>Telluria group</taxon>
        <taxon>Pseudoduganella</taxon>
    </lineage>
</organism>
<keyword evidence="5" id="KW-1185">Reference proteome</keyword>
<name>A0A411WYY7_9BURK</name>
<dbReference type="AlphaFoldDB" id="A0A411WYY7"/>
<evidence type="ECO:0000313" key="5">
    <source>
        <dbReference type="Proteomes" id="UP000292307"/>
    </source>
</evidence>
<feature type="compositionally biased region" description="Pro residues" evidence="1">
    <location>
        <begin position="194"/>
        <end position="205"/>
    </location>
</feature>
<protein>
    <submittedName>
        <fullName evidence="4">MSHA biogenesis protein MshA</fullName>
    </submittedName>
</protein>
<feature type="transmembrane region" description="Helical" evidence="2">
    <location>
        <begin position="21"/>
        <end position="42"/>
    </location>
</feature>